<comment type="caution">
    <text evidence="2">The sequence shown here is derived from an EMBL/GenBank/DDBJ whole genome shotgun (WGS) entry which is preliminary data.</text>
</comment>
<evidence type="ECO:0000259" key="1">
    <source>
        <dbReference type="SMART" id="SM00579"/>
    </source>
</evidence>
<protein>
    <recommendedName>
        <fullName evidence="1">FBD domain-containing protein</fullName>
    </recommendedName>
</protein>
<dbReference type="Pfam" id="PF08387">
    <property type="entry name" value="FBD"/>
    <property type="match status" value="1"/>
</dbReference>
<accession>A0A6A6KVX3</accession>
<organism evidence="2 3">
    <name type="scientific">Hevea brasiliensis</name>
    <name type="common">Para rubber tree</name>
    <name type="synonym">Siphonia brasiliensis</name>
    <dbReference type="NCBI Taxonomy" id="3981"/>
    <lineage>
        <taxon>Eukaryota</taxon>
        <taxon>Viridiplantae</taxon>
        <taxon>Streptophyta</taxon>
        <taxon>Embryophyta</taxon>
        <taxon>Tracheophyta</taxon>
        <taxon>Spermatophyta</taxon>
        <taxon>Magnoliopsida</taxon>
        <taxon>eudicotyledons</taxon>
        <taxon>Gunneridae</taxon>
        <taxon>Pentapetalae</taxon>
        <taxon>rosids</taxon>
        <taxon>fabids</taxon>
        <taxon>Malpighiales</taxon>
        <taxon>Euphorbiaceae</taxon>
        <taxon>Crotonoideae</taxon>
        <taxon>Micrandreae</taxon>
        <taxon>Hevea</taxon>
    </lineage>
</organism>
<dbReference type="EMBL" id="JAAGAX010000014">
    <property type="protein sequence ID" value="KAF2292186.1"/>
    <property type="molecule type" value="Genomic_DNA"/>
</dbReference>
<reference evidence="2 3" key="1">
    <citation type="journal article" date="2020" name="Mol. Plant">
        <title>The Chromosome-Based Rubber Tree Genome Provides New Insights into Spurge Genome Evolution and Rubber Biosynthesis.</title>
        <authorList>
            <person name="Liu J."/>
            <person name="Shi C."/>
            <person name="Shi C.C."/>
            <person name="Li W."/>
            <person name="Zhang Q.J."/>
            <person name="Zhang Y."/>
            <person name="Li K."/>
            <person name="Lu H.F."/>
            <person name="Shi C."/>
            <person name="Zhu S.T."/>
            <person name="Xiao Z.Y."/>
            <person name="Nan H."/>
            <person name="Yue Y."/>
            <person name="Zhu X.G."/>
            <person name="Wu Y."/>
            <person name="Hong X.N."/>
            <person name="Fan G.Y."/>
            <person name="Tong Y."/>
            <person name="Zhang D."/>
            <person name="Mao C.L."/>
            <person name="Liu Y.L."/>
            <person name="Hao S.J."/>
            <person name="Liu W.Q."/>
            <person name="Lv M.Q."/>
            <person name="Zhang H.B."/>
            <person name="Liu Y."/>
            <person name="Hu-Tang G.R."/>
            <person name="Wang J.P."/>
            <person name="Wang J.H."/>
            <person name="Sun Y.H."/>
            <person name="Ni S.B."/>
            <person name="Chen W.B."/>
            <person name="Zhang X.C."/>
            <person name="Jiao Y.N."/>
            <person name="Eichler E.E."/>
            <person name="Li G.H."/>
            <person name="Liu X."/>
            <person name="Gao L.Z."/>
        </authorList>
    </citation>
    <scope>NUCLEOTIDE SEQUENCE [LARGE SCALE GENOMIC DNA]</scope>
    <source>
        <strain evidence="3">cv. GT1</strain>
        <tissue evidence="2">Leaf</tissue>
    </source>
</reference>
<dbReference type="AlphaFoldDB" id="A0A6A6KVX3"/>
<keyword evidence="3" id="KW-1185">Reference proteome</keyword>
<proteinExistence type="predicted"/>
<dbReference type="Proteomes" id="UP000467840">
    <property type="component" value="Chromosome 13"/>
</dbReference>
<name>A0A6A6KVX3_HEVBR</name>
<gene>
    <name evidence="2" type="ORF">GH714_015162</name>
</gene>
<evidence type="ECO:0000313" key="2">
    <source>
        <dbReference type="EMBL" id="KAF2292186.1"/>
    </source>
</evidence>
<sequence length="121" mass="14289">MLRSCPKLEILTFDVGSAKSFPDYELPFELNPHEFWSRNAMIQQCIHKSLKVVNIKGFKGTMNELYVLRYIINCSRKLRKVNLFLANEEDDNGKNREIYMARARLVKQFRSSSRKLQILVF</sequence>
<dbReference type="SMART" id="SM00579">
    <property type="entry name" value="FBD"/>
    <property type="match status" value="1"/>
</dbReference>
<feature type="domain" description="FBD" evidence="1">
    <location>
        <begin position="44"/>
        <end position="119"/>
    </location>
</feature>
<evidence type="ECO:0000313" key="3">
    <source>
        <dbReference type="Proteomes" id="UP000467840"/>
    </source>
</evidence>
<dbReference type="InterPro" id="IPR006566">
    <property type="entry name" value="FBD"/>
</dbReference>